<proteinExistence type="predicted"/>
<gene>
    <name evidence="1" type="ORF">NCTC12391_00015</name>
</gene>
<sequence length="104" mass="12302">MDRIRFRDLKPYCAVANLDELRGPESGVIHLPIWVRWQDDRDVDISDLGGARMAYQALLAEGTEEIQAELLNKDVLQRLWPQLHLDQRVRDLWETRFPELVRFC</sequence>
<name>A0A449CXV4_9MICO</name>
<evidence type="ECO:0000313" key="1">
    <source>
        <dbReference type="EMBL" id="VEW10189.1"/>
    </source>
</evidence>
<dbReference type="AlphaFoldDB" id="A0A449CXV4"/>
<dbReference type="EMBL" id="CAACXN010000004">
    <property type="protein sequence ID" value="VEW10189.1"/>
    <property type="molecule type" value="Genomic_DNA"/>
</dbReference>
<protein>
    <submittedName>
        <fullName evidence="1">Uncharacterized protein</fullName>
    </submittedName>
</protein>
<accession>A0A449CXV4</accession>
<organism evidence="1 2">
    <name type="scientific">Brevibacterium casei</name>
    <dbReference type="NCBI Taxonomy" id="33889"/>
    <lineage>
        <taxon>Bacteria</taxon>
        <taxon>Bacillati</taxon>
        <taxon>Actinomycetota</taxon>
        <taxon>Actinomycetes</taxon>
        <taxon>Micrococcales</taxon>
        <taxon>Brevibacteriaceae</taxon>
        <taxon>Brevibacterium</taxon>
    </lineage>
</organism>
<evidence type="ECO:0000313" key="2">
    <source>
        <dbReference type="Proteomes" id="UP000386281"/>
    </source>
</evidence>
<reference evidence="1 2" key="1">
    <citation type="submission" date="2019-02" db="EMBL/GenBank/DDBJ databases">
        <authorList>
            <consortium name="Pathogen Informatics"/>
        </authorList>
    </citation>
    <scope>NUCLEOTIDE SEQUENCE [LARGE SCALE GENOMIC DNA]</scope>
    <source>
        <strain evidence="1 2">3012STDY7078520</strain>
    </source>
</reference>
<dbReference type="Proteomes" id="UP000386281">
    <property type="component" value="Unassembled WGS sequence"/>
</dbReference>